<evidence type="ECO:0000313" key="2">
    <source>
        <dbReference type="Proteomes" id="UP000887097"/>
    </source>
</evidence>
<dbReference type="Proteomes" id="UP000887097">
    <property type="component" value="Unassembled WGS sequence"/>
</dbReference>
<protein>
    <submittedName>
        <fullName evidence="1">Uncharacterized protein</fullName>
    </submittedName>
</protein>
<comment type="caution">
    <text evidence="1">The sequence shown here is derived from an EMBL/GenBank/DDBJ whole genome shotgun (WGS) entry which is preliminary data.</text>
</comment>
<sequence length="280" mass="33235">MRHKTDMAIAATSARSYNRHWRAHKLSWSEIGKIKYLFDGAYEYMDDVTLAYTRMHFNKLRKALGFKQDSELIELIEKAEAFRIVRNRETHQMDAFMSPLVGDRFVALPSQEIEEPAIPYEIFDCKANALANDNDRDKISENQRQHRHGINMHMLLAGNVPKFHVEASDEALKRIHKGFMTLFLNEAYYNRYFGEFTQAYARKYRVPEYVAKEDLLFYLDEKVTHHIARRVGIENWESDAILKWVMNYFSVKFMQRNITEAHELKIRRMEVPICKPQVFK</sequence>
<dbReference type="EMBL" id="BPTT01000001">
    <property type="protein sequence ID" value="GJG33835.1"/>
    <property type="molecule type" value="Genomic_DNA"/>
</dbReference>
<proteinExistence type="predicted"/>
<dbReference type="AlphaFoldDB" id="A0AA37I8R0"/>
<evidence type="ECO:0000313" key="1">
    <source>
        <dbReference type="EMBL" id="GJG33835.1"/>
    </source>
</evidence>
<name>A0AA37I8R0_XYLRU</name>
<organism evidence="1 2">
    <name type="scientific">Xylanibacter ruminicola</name>
    <name type="common">Prevotella ruminicola</name>
    <dbReference type="NCBI Taxonomy" id="839"/>
    <lineage>
        <taxon>Bacteria</taxon>
        <taxon>Pseudomonadati</taxon>
        <taxon>Bacteroidota</taxon>
        <taxon>Bacteroidia</taxon>
        <taxon>Bacteroidales</taxon>
        <taxon>Prevotellaceae</taxon>
        <taxon>Xylanibacter</taxon>
    </lineage>
</organism>
<reference evidence="1" key="1">
    <citation type="submission" date="2021-08" db="EMBL/GenBank/DDBJ databases">
        <title>Prevotella lacticifex sp. nov., isolated from rumen of cow.</title>
        <authorList>
            <person name="Shinkai T."/>
            <person name="Ikeyama N."/>
            <person name="Kumagai M."/>
            <person name="Ohmori H."/>
            <person name="Sakamoto M."/>
            <person name="Ohkuma M."/>
            <person name="Mitsumori M."/>
        </authorList>
    </citation>
    <scope>NUCLEOTIDE SEQUENCE</scope>
    <source>
        <strain evidence="1">JCM 8259</strain>
    </source>
</reference>
<accession>A0AA37I8R0</accession>
<gene>
    <name evidence="1" type="ORF">PRMUPPPA20_19440</name>
</gene>